<protein>
    <submittedName>
        <fullName evidence="1">Uncharacterized protein</fullName>
    </submittedName>
</protein>
<gene>
    <name evidence="1" type="ORF">OHAE_5512</name>
</gene>
<dbReference type="AlphaFoldDB" id="A0A2P9HE96"/>
<proteinExistence type="predicted"/>
<reference evidence="2" key="1">
    <citation type="submission" date="2017-12" db="EMBL/GenBank/DDBJ databases">
        <authorList>
            <person name="Diaz M."/>
        </authorList>
    </citation>
    <scope>NUCLEOTIDE SEQUENCE [LARGE SCALE GENOMIC DNA]</scope>
    <source>
        <strain evidence="2">FI11154</strain>
    </source>
</reference>
<dbReference type="EMBL" id="OOFM01000002">
    <property type="protein sequence ID" value="SPL62444.1"/>
    <property type="molecule type" value="Genomic_DNA"/>
</dbReference>
<dbReference type="Proteomes" id="UP000246073">
    <property type="component" value="Unassembled WGS sequence"/>
</dbReference>
<evidence type="ECO:0000313" key="1">
    <source>
        <dbReference type="EMBL" id="SPL62444.1"/>
    </source>
</evidence>
<evidence type="ECO:0000313" key="2">
    <source>
        <dbReference type="Proteomes" id="UP000246073"/>
    </source>
</evidence>
<sequence>MVLTTVEMASLALWGAQPLPIRPINAMHYSSVNPIEAFSAGEPSR</sequence>
<organism evidence="1 2">
    <name type="scientific">Ochrobactrum soli</name>
    <dbReference type="NCBI Taxonomy" id="2448455"/>
    <lineage>
        <taxon>Bacteria</taxon>
        <taxon>Pseudomonadati</taxon>
        <taxon>Pseudomonadota</taxon>
        <taxon>Alphaproteobacteria</taxon>
        <taxon>Hyphomicrobiales</taxon>
        <taxon>Brucellaceae</taxon>
        <taxon>Brucella/Ochrobactrum group</taxon>
        <taxon>Ochrobactrum</taxon>
    </lineage>
</organism>
<name>A0A2P9HE96_9HYPH</name>
<accession>A0A2P9HE96</accession>